<dbReference type="Pfam" id="PF07947">
    <property type="entry name" value="YhhN"/>
    <property type="match status" value="1"/>
</dbReference>
<dbReference type="InterPro" id="IPR012506">
    <property type="entry name" value="TMEM86B-like"/>
</dbReference>
<keyword evidence="10" id="KW-0732">Signal</keyword>
<dbReference type="AlphaFoldDB" id="A0A8S1HG14"/>
<feature type="transmembrane region" description="Helical" evidence="9">
    <location>
        <begin position="35"/>
        <end position="55"/>
    </location>
</feature>
<keyword evidence="4 9" id="KW-1133">Transmembrane helix</keyword>
<protein>
    <recommendedName>
        <fullName evidence="6">lysoplasmalogenase</fullName>
        <ecNumber evidence="6">3.3.2.2</ecNumber>
    </recommendedName>
</protein>
<evidence type="ECO:0000256" key="5">
    <source>
        <dbReference type="ARBA" id="ARBA00023136"/>
    </source>
</evidence>
<feature type="transmembrane region" description="Helical" evidence="9">
    <location>
        <begin position="114"/>
        <end position="133"/>
    </location>
</feature>
<keyword evidence="12" id="KW-1185">Reference proteome</keyword>
<feature type="transmembrane region" description="Helical" evidence="9">
    <location>
        <begin position="85"/>
        <end position="102"/>
    </location>
</feature>
<dbReference type="GO" id="GO:0016020">
    <property type="term" value="C:membrane"/>
    <property type="evidence" value="ECO:0007669"/>
    <property type="project" value="UniProtKB-SubCell"/>
</dbReference>
<dbReference type="OrthoDB" id="2133758at2759"/>
<dbReference type="GO" id="GO:0047408">
    <property type="term" value="F:alkenylglycerophosphocholine hydrolase activity"/>
    <property type="evidence" value="ECO:0007669"/>
    <property type="project" value="UniProtKB-EC"/>
</dbReference>
<evidence type="ECO:0000256" key="10">
    <source>
        <dbReference type="SAM" id="SignalP"/>
    </source>
</evidence>
<evidence type="ECO:0000256" key="9">
    <source>
        <dbReference type="SAM" id="Phobius"/>
    </source>
</evidence>
<gene>
    <name evidence="11" type="ORF">CAUJ_LOCUS10768</name>
</gene>
<evidence type="ECO:0000256" key="4">
    <source>
        <dbReference type="ARBA" id="ARBA00022989"/>
    </source>
</evidence>
<evidence type="ECO:0000256" key="3">
    <source>
        <dbReference type="ARBA" id="ARBA00022692"/>
    </source>
</evidence>
<evidence type="ECO:0000256" key="2">
    <source>
        <dbReference type="ARBA" id="ARBA00007375"/>
    </source>
</evidence>
<sequence>MRSTMIPVGFVYFLLVANFYNESAGFDKDHTPYYSLWKVTPIASLAGFSLFHGAGLSDKDRLLAGLGLIFGGIGDYVIGSSNEGIVAGAIAFGIGHVFYLMLFMNYQTKVHQPLVAAMIFWGAVISKVCFLPLLEEHPIAMLIMASYAVLLTSCFVIAASQYLNGTATQNEKGVWIRALGFLSTPYCDFLVLGSYYLAQYLILYGNIVAKVTPTHKKVANLKPYQPRSLVSAN</sequence>
<feature type="transmembrane region" description="Helical" evidence="9">
    <location>
        <begin position="139"/>
        <end position="163"/>
    </location>
</feature>
<name>A0A8S1HG14_9PELO</name>
<keyword evidence="3 9" id="KW-0812">Transmembrane</keyword>
<comment type="caution">
    <text evidence="11">The sequence shown here is derived from an EMBL/GenBank/DDBJ whole genome shotgun (WGS) entry which is preliminary data.</text>
</comment>
<dbReference type="PANTHER" id="PTHR31885">
    <property type="entry name" value="GH04784P"/>
    <property type="match status" value="1"/>
</dbReference>
<organism evidence="11 12">
    <name type="scientific">Caenorhabditis auriculariae</name>
    <dbReference type="NCBI Taxonomy" id="2777116"/>
    <lineage>
        <taxon>Eukaryota</taxon>
        <taxon>Metazoa</taxon>
        <taxon>Ecdysozoa</taxon>
        <taxon>Nematoda</taxon>
        <taxon>Chromadorea</taxon>
        <taxon>Rhabditida</taxon>
        <taxon>Rhabditina</taxon>
        <taxon>Rhabditomorpha</taxon>
        <taxon>Rhabditoidea</taxon>
        <taxon>Rhabditidae</taxon>
        <taxon>Peloderinae</taxon>
        <taxon>Caenorhabditis</taxon>
    </lineage>
</organism>
<evidence type="ECO:0000256" key="8">
    <source>
        <dbReference type="ARBA" id="ARBA00049560"/>
    </source>
</evidence>
<dbReference type="EMBL" id="CAJGYM010000048">
    <property type="protein sequence ID" value="CAD6194849.1"/>
    <property type="molecule type" value="Genomic_DNA"/>
</dbReference>
<feature type="transmembrane region" description="Helical" evidence="9">
    <location>
        <begin position="175"/>
        <end position="198"/>
    </location>
</feature>
<evidence type="ECO:0000256" key="1">
    <source>
        <dbReference type="ARBA" id="ARBA00004141"/>
    </source>
</evidence>
<comment type="catalytic activity">
    <reaction evidence="8">
        <text>a 1-O-(1Z-alkenyl)-sn-glycero-3-phosphocholine + H2O = a 2,3-saturated aldehyde + sn-glycerol 3-phosphocholine</text>
        <dbReference type="Rhea" id="RHEA:22544"/>
        <dbReference type="ChEBI" id="CHEBI:15377"/>
        <dbReference type="ChEBI" id="CHEBI:16870"/>
        <dbReference type="ChEBI" id="CHEBI:73359"/>
        <dbReference type="ChEBI" id="CHEBI:77287"/>
        <dbReference type="EC" id="3.3.2.2"/>
    </reaction>
</comment>
<feature type="signal peptide" evidence="10">
    <location>
        <begin position="1"/>
        <end position="25"/>
    </location>
</feature>
<keyword evidence="5 9" id="KW-0472">Membrane</keyword>
<comment type="catalytic activity">
    <reaction evidence="7">
        <text>a 1-O-(1Z-alkenyl)-sn-glycero-3-phosphoethanolamine + H2O = a 2,3-saturated aldehyde + sn-glycero-3-phosphoethanolamine</text>
        <dbReference type="Rhea" id="RHEA:16905"/>
        <dbReference type="ChEBI" id="CHEBI:15377"/>
        <dbReference type="ChEBI" id="CHEBI:73359"/>
        <dbReference type="ChEBI" id="CHEBI:77288"/>
        <dbReference type="ChEBI" id="CHEBI:143890"/>
        <dbReference type="EC" id="3.3.2.2"/>
    </reaction>
</comment>
<proteinExistence type="inferred from homology"/>
<comment type="subcellular location">
    <subcellularLocation>
        <location evidence="1">Membrane</location>
        <topology evidence="1">Multi-pass membrane protein</topology>
    </subcellularLocation>
</comment>
<comment type="similarity">
    <text evidence="2">Belongs to the TMEM86 family.</text>
</comment>
<reference evidence="11" key="1">
    <citation type="submission" date="2020-10" db="EMBL/GenBank/DDBJ databases">
        <authorList>
            <person name="Kikuchi T."/>
        </authorList>
    </citation>
    <scope>NUCLEOTIDE SEQUENCE</scope>
    <source>
        <strain evidence="11">NKZ352</strain>
    </source>
</reference>
<dbReference type="PANTHER" id="PTHR31885:SF6">
    <property type="entry name" value="GH04784P"/>
    <property type="match status" value="1"/>
</dbReference>
<feature type="chain" id="PRO_5035726459" description="lysoplasmalogenase" evidence="10">
    <location>
        <begin position="26"/>
        <end position="233"/>
    </location>
</feature>
<dbReference type="EC" id="3.3.2.2" evidence="6"/>
<evidence type="ECO:0000256" key="6">
    <source>
        <dbReference type="ARBA" id="ARBA00035673"/>
    </source>
</evidence>
<evidence type="ECO:0000256" key="7">
    <source>
        <dbReference type="ARBA" id="ARBA00049458"/>
    </source>
</evidence>
<evidence type="ECO:0000313" key="11">
    <source>
        <dbReference type="EMBL" id="CAD6194849.1"/>
    </source>
</evidence>
<evidence type="ECO:0000313" key="12">
    <source>
        <dbReference type="Proteomes" id="UP000835052"/>
    </source>
</evidence>
<accession>A0A8S1HG14</accession>
<dbReference type="Proteomes" id="UP000835052">
    <property type="component" value="Unassembled WGS sequence"/>
</dbReference>